<evidence type="ECO:0000313" key="1">
    <source>
        <dbReference type="EMBL" id="EHJ61447.1"/>
    </source>
</evidence>
<organism evidence="1 2">
    <name type="scientific">Novosphingobium pentaromativorans US6-1</name>
    <dbReference type="NCBI Taxonomy" id="1088721"/>
    <lineage>
        <taxon>Bacteria</taxon>
        <taxon>Pseudomonadati</taxon>
        <taxon>Pseudomonadota</taxon>
        <taxon>Alphaproteobacteria</taxon>
        <taxon>Sphingomonadales</taxon>
        <taxon>Sphingomonadaceae</taxon>
        <taxon>Novosphingobium</taxon>
    </lineage>
</organism>
<name>G6EB88_9SPHN</name>
<evidence type="ECO:0000313" key="2">
    <source>
        <dbReference type="Proteomes" id="UP000004030"/>
    </source>
</evidence>
<comment type="caution">
    <text evidence="1">The sequence shown here is derived from an EMBL/GenBank/DDBJ whole genome shotgun (WGS) entry which is preliminary data.</text>
</comment>
<dbReference type="EMBL" id="AGFM01000019">
    <property type="protein sequence ID" value="EHJ61447.1"/>
    <property type="molecule type" value="Genomic_DNA"/>
</dbReference>
<gene>
    <name evidence="1" type="ORF">NSU_1609</name>
</gene>
<proteinExistence type="predicted"/>
<dbReference type="RefSeq" id="WP_007012524.1">
    <property type="nucleotide sequence ID" value="NZ_AGFM01000019.1"/>
</dbReference>
<accession>G6EB88</accession>
<reference evidence="1 2" key="1">
    <citation type="journal article" date="2012" name="J. Bacteriol.">
        <title>Genome sequence of benzo(a)pyrene-degrading bacterium Novosphingobium pentaromativorans US6-1.</title>
        <authorList>
            <person name="Luo Y.R."/>
            <person name="Kang S.G."/>
            <person name="Kim S.J."/>
            <person name="Kim M.R."/>
            <person name="Li N."/>
            <person name="Lee J.H."/>
            <person name="Kwon K.K."/>
        </authorList>
    </citation>
    <scope>NUCLEOTIDE SEQUENCE [LARGE SCALE GENOMIC DNA]</scope>
    <source>
        <strain evidence="1 2">US6-1</strain>
    </source>
</reference>
<dbReference type="Proteomes" id="UP000004030">
    <property type="component" value="Unassembled WGS sequence"/>
</dbReference>
<protein>
    <submittedName>
        <fullName evidence="1">Uncharacterized protein</fullName>
    </submittedName>
</protein>
<sequence length="173" mass="19633">MSRYRWLRPSKCLETMDFFPAIKGQTYEAMQKLLFDAVSRGDVRGMLNDEIVPKAHIAAYLSLYARATSEQEPNTLPPDLALNYDDLCAVFDRPAIDNRKRGRPVKEHSGWPEDRKLAFEMHKMLAGHPDNRQAKSAAEAARMLVSEGKVAGAGTPESRAKRLERAFRKYYSS</sequence>
<dbReference type="PATRIC" id="fig|1088721.3.peg.1589"/>
<dbReference type="AlphaFoldDB" id="G6EB88"/>
<keyword evidence="2" id="KW-1185">Reference proteome</keyword>
<dbReference type="STRING" id="1088721.JI59_12055"/>